<evidence type="ECO:0000313" key="3">
    <source>
        <dbReference type="Proteomes" id="UP000838686"/>
    </source>
</evidence>
<protein>
    <submittedName>
        <fullName evidence="2">Uncharacterized protein</fullName>
    </submittedName>
</protein>
<gene>
    <name evidence="2" type="ORF">PAECIP111893_01084</name>
</gene>
<accession>A0ABM9BYQ5</accession>
<organism evidence="2 3">
    <name type="scientific">Paenibacillus plantiphilus</name>
    <dbReference type="NCBI Taxonomy" id="2905650"/>
    <lineage>
        <taxon>Bacteria</taxon>
        <taxon>Bacillati</taxon>
        <taxon>Bacillota</taxon>
        <taxon>Bacilli</taxon>
        <taxon>Bacillales</taxon>
        <taxon>Paenibacillaceae</taxon>
        <taxon>Paenibacillus</taxon>
    </lineage>
</organism>
<proteinExistence type="predicted"/>
<name>A0ABM9BYQ5_9BACL</name>
<feature type="compositionally biased region" description="Polar residues" evidence="1">
    <location>
        <begin position="45"/>
        <end position="55"/>
    </location>
</feature>
<feature type="region of interest" description="Disordered" evidence="1">
    <location>
        <begin position="35"/>
        <end position="55"/>
    </location>
</feature>
<keyword evidence="3" id="KW-1185">Reference proteome</keyword>
<dbReference type="Proteomes" id="UP000838686">
    <property type="component" value="Unassembled WGS sequence"/>
</dbReference>
<evidence type="ECO:0000313" key="2">
    <source>
        <dbReference type="EMBL" id="CAH1198732.1"/>
    </source>
</evidence>
<reference evidence="2" key="1">
    <citation type="submission" date="2022-01" db="EMBL/GenBank/DDBJ databases">
        <authorList>
            <person name="Criscuolo A."/>
        </authorList>
    </citation>
    <scope>NUCLEOTIDE SEQUENCE</scope>
    <source>
        <strain evidence="2">CIP111893</strain>
    </source>
</reference>
<dbReference type="EMBL" id="CAKMMF010000005">
    <property type="protein sequence ID" value="CAH1198732.1"/>
    <property type="molecule type" value="Genomic_DNA"/>
</dbReference>
<comment type="caution">
    <text evidence="2">The sequence shown here is derived from an EMBL/GenBank/DDBJ whole genome shotgun (WGS) entry which is preliminary data.</text>
</comment>
<evidence type="ECO:0000256" key="1">
    <source>
        <dbReference type="SAM" id="MobiDB-lite"/>
    </source>
</evidence>
<sequence length="55" mass="6410">MIQSTATRERLTSALVTLHHPFDYYFNVFLEQRKPKATSKPISRPISSCNRSKRT</sequence>